<dbReference type="GO" id="GO:0016020">
    <property type="term" value="C:membrane"/>
    <property type="evidence" value="ECO:0007669"/>
    <property type="project" value="InterPro"/>
</dbReference>
<dbReference type="AlphaFoldDB" id="A0A3B1CGD2"/>
<dbReference type="EMBL" id="UOGE01000068">
    <property type="protein sequence ID" value="VAX21700.1"/>
    <property type="molecule type" value="Genomic_DNA"/>
</dbReference>
<dbReference type="InterPro" id="IPR017941">
    <property type="entry name" value="Rieske_2Fe-2S"/>
</dbReference>
<comment type="cofactor">
    <cofactor evidence="6">
        <name>[2Fe-2S] cluster</name>
        <dbReference type="ChEBI" id="CHEBI:190135"/>
    </cofactor>
</comment>
<evidence type="ECO:0000256" key="3">
    <source>
        <dbReference type="ARBA" id="ARBA00023004"/>
    </source>
</evidence>
<dbReference type="GO" id="GO:0051537">
    <property type="term" value="F:2 iron, 2 sulfur cluster binding"/>
    <property type="evidence" value="ECO:0007669"/>
    <property type="project" value="UniProtKB-KW"/>
</dbReference>
<reference evidence="8" key="1">
    <citation type="submission" date="2018-06" db="EMBL/GenBank/DDBJ databases">
        <authorList>
            <person name="Zhirakovskaya E."/>
        </authorList>
    </citation>
    <scope>NUCLEOTIDE SEQUENCE</scope>
</reference>
<dbReference type="InterPro" id="IPR005805">
    <property type="entry name" value="Rieske_Fe-S_prot_C"/>
</dbReference>
<dbReference type="CDD" id="cd03467">
    <property type="entry name" value="Rieske"/>
    <property type="match status" value="1"/>
</dbReference>
<proteinExistence type="predicted"/>
<evidence type="ECO:0000256" key="6">
    <source>
        <dbReference type="ARBA" id="ARBA00034078"/>
    </source>
</evidence>
<evidence type="ECO:0000313" key="8">
    <source>
        <dbReference type="EMBL" id="VAX21700.1"/>
    </source>
</evidence>
<keyword evidence="3" id="KW-0408">Iron</keyword>
<protein>
    <submittedName>
        <fullName evidence="8">Ubiquinol-cytochrome C reductase iron-sulfur subunit</fullName>
        <ecNumber evidence="8">1.10.2.2</ecNumber>
    </submittedName>
</protein>
<dbReference type="GO" id="GO:0016491">
    <property type="term" value="F:oxidoreductase activity"/>
    <property type="evidence" value="ECO:0007669"/>
    <property type="project" value="UniProtKB-KW"/>
</dbReference>
<dbReference type="GO" id="GO:0046872">
    <property type="term" value="F:metal ion binding"/>
    <property type="evidence" value="ECO:0007669"/>
    <property type="project" value="UniProtKB-KW"/>
</dbReference>
<keyword evidence="2" id="KW-0479">Metal-binding</keyword>
<dbReference type="InterPro" id="IPR014349">
    <property type="entry name" value="Rieske_Fe-S_prot"/>
</dbReference>
<dbReference type="EC" id="1.10.2.2" evidence="8"/>
<keyword evidence="4" id="KW-0411">Iron-sulfur</keyword>
<feature type="domain" description="Rieske" evidence="7">
    <location>
        <begin position="54"/>
        <end position="148"/>
    </location>
</feature>
<dbReference type="InterPro" id="IPR036922">
    <property type="entry name" value="Rieske_2Fe-2S_sf"/>
</dbReference>
<organism evidence="8">
    <name type="scientific">hydrothermal vent metagenome</name>
    <dbReference type="NCBI Taxonomy" id="652676"/>
    <lineage>
        <taxon>unclassified sequences</taxon>
        <taxon>metagenomes</taxon>
        <taxon>ecological metagenomes</taxon>
    </lineage>
</organism>
<keyword evidence="8" id="KW-0560">Oxidoreductase</keyword>
<dbReference type="PRINTS" id="PR00162">
    <property type="entry name" value="RIESKE"/>
</dbReference>
<keyword evidence="5" id="KW-1015">Disulfide bond</keyword>
<dbReference type="SUPFAM" id="SSF50022">
    <property type="entry name" value="ISP domain"/>
    <property type="match status" value="1"/>
</dbReference>
<evidence type="ECO:0000256" key="5">
    <source>
        <dbReference type="ARBA" id="ARBA00023157"/>
    </source>
</evidence>
<dbReference type="Pfam" id="PF00355">
    <property type="entry name" value="Rieske"/>
    <property type="match status" value="1"/>
</dbReference>
<evidence type="ECO:0000256" key="4">
    <source>
        <dbReference type="ARBA" id="ARBA00023014"/>
    </source>
</evidence>
<dbReference type="PANTHER" id="PTHR10134">
    <property type="entry name" value="CYTOCHROME B-C1 COMPLEX SUBUNIT RIESKE, MITOCHONDRIAL"/>
    <property type="match status" value="1"/>
</dbReference>
<evidence type="ECO:0000259" key="7">
    <source>
        <dbReference type="PROSITE" id="PS51296"/>
    </source>
</evidence>
<sequence>MSSNLLNNSSEVRRQFLNSLLWCFSIISFLGIAYPVGMFLWPKRIERKGAAKRSMKFPAAEFPIGGVKFLRFLKRPAVVLRPNEQELIALSAVCTHLGCVVKWNESAGELVCPCHGGRFDIKGNVLGGPPPSPLVAFKASIVNEYIIIEEA</sequence>
<dbReference type="PROSITE" id="PS51296">
    <property type="entry name" value="RIESKE"/>
    <property type="match status" value="1"/>
</dbReference>
<dbReference type="Gene3D" id="2.102.10.10">
    <property type="entry name" value="Rieske [2Fe-2S] iron-sulphur domain"/>
    <property type="match status" value="1"/>
</dbReference>
<accession>A0A3B1CGD2</accession>
<gene>
    <name evidence="8" type="ORF">MNBD_NITROSPINAE02-800</name>
</gene>
<evidence type="ECO:0000256" key="1">
    <source>
        <dbReference type="ARBA" id="ARBA00022714"/>
    </source>
</evidence>
<keyword evidence="1" id="KW-0001">2Fe-2S</keyword>
<name>A0A3B1CGD2_9ZZZZ</name>
<evidence type="ECO:0000256" key="2">
    <source>
        <dbReference type="ARBA" id="ARBA00022723"/>
    </source>
</evidence>